<dbReference type="Proteomes" id="UP001341297">
    <property type="component" value="Unassembled WGS sequence"/>
</dbReference>
<organism evidence="1 3">
    <name type="scientific">Bacillus glycinifermentans</name>
    <dbReference type="NCBI Taxonomy" id="1664069"/>
    <lineage>
        <taxon>Bacteria</taxon>
        <taxon>Bacillati</taxon>
        <taxon>Bacillota</taxon>
        <taxon>Bacilli</taxon>
        <taxon>Bacillales</taxon>
        <taxon>Bacillaceae</taxon>
        <taxon>Bacillus</taxon>
    </lineage>
</organism>
<dbReference type="Proteomes" id="UP000036168">
    <property type="component" value="Unassembled WGS sequence"/>
</dbReference>
<gene>
    <name evidence="1" type="ORF">AB447_224005</name>
    <name evidence="2" type="ORF">P8828_24265</name>
</gene>
<protein>
    <submittedName>
        <fullName evidence="1">Uncharacterized protein</fullName>
    </submittedName>
</protein>
<evidence type="ECO:0000313" key="3">
    <source>
        <dbReference type="Proteomes" id="UP000036168"/>
    </source>
</evidence>
<dbReference type="EMBL" id="JARRTL010000045">
    <property type="protein sequence ID" value="MEC0487864.1"/>
    <property type="molecule type" value="Genomic_DNA"/>
</dbReference>
<keyword evidence="4" id="KW-1185">Reference proteome</keyword>
<proteinExistence type="predicted"/>
<sequence length="106" mass="12297">MAGKIKVYYCSACDAEVKNPYFLRHHCGNDLKLMEREKKRETGRFEVVDWFSTRSSAGLVIEDKSQDIRCEIFMSDLFKYLEGVNLGEITLEETKKGSAYSWKVVE</sequence>
<dbReference type="AlphaFoldDB" id="A0A0T6BKX7"/>
<evidence type="ECO:0000313" key="4">
    <source>
        <dbReference type="Proteomes" id="UP001341297"/>
    </source>
</evidence>
<dbReference type="RefSeq" id="WP_048356262.1">
    <property type="nucleotide sequence ID" value="NZ_CP023481.1"/>
</dbReference>
<dbReference type="EMBL" id="LECW02000042">
    <property type="protein sequence ID" value="KRT90838.1"/>
    <property type="molecule type" value="Genomic_DNA"/>
</dbReference>
<evidence type="ECO:0000313" key="2">
    <source>
        <dbReference type="EMBL" id="MEC0487864.1"/>
    </source>
</evidence>
<reference evidence="1" key="2">
    <citation type="submission" date="2015-10" db="EMBL/GenBank/DDBJ databases">
        <authorList>
            <person name="Gilbert D.G."/>
        </authorList>
    </citation>
    <scope>NUCLEOTIDE SEQUENCE</scope>
    <source>
        <strain evidence="1">GO-13</strain>
    </source>
</reference>
<reference evidence="1 3" key="1">
    <citation type="journal article" date="2015" name="Int. J. Syst. Evol. Microbiol.">
        <title>Bacillus glycinifermentans sp. nov., isolated from fermented soybean paste.</title>
        <authorList>
            <person name="Kim S.J."/>
            <person name="Dunlap C.A."/>
            <person name="Kwon S.W."/>
            <person name="Rooney A.P."/>
        </authorList>
    </citation>
    <scope>NUCLEOTIDE SEQUENCE [LARGE SCALE GENOMIC DNA]</scope>
    <source>
        <strain evidence="1 3">GO-13</strain>
    </source>
</reference>
<reference evidence="2 4" key="3">
    <citation type="submission" date="2023-03" db="EMBL/GenBank/DDBJ databases">
        <title>Agriculturally important microbes genome sequencing.</title>
        <authorList>
            <person name="Dunlap C."/>
        </authorList>
    </citation>
    <scope>NUCLEOTIDE SEQUENCE [LARGE SCALE GENOMIC DNA]</scope>
    <source>
        <strain evidence="2 4">CBP-3203</strain>
    </source>
</reference>
<comment type="caution">
    <text evidence="1">The sequence shown here is derived from an EMBL/GenBank/DDBJ whole genome shotgun (WGS) entry which is preliminary data.</text>
</comment>
<accession>A0A0T6BKX7</accession>
<dbReference type="OrthoDB" id="2628121at2"/>
<evidence type="ECO:0000313" key="1">
    <source>
        <dbReference type="EMBL" id="KRT90838.1"/>
    </source>
</evidence>
<name>A0A0T6BKX7_9BACI</name>